<comment type="caution">
    <text evidence="3">The sequence shown here is derived from an EMBL/GenBank/DDBJ whole genome shotgun (WGS) entry which is preliminary data.</text>
</comment>
<dbReference type="Gene3D" id="3.40.50.410">
    <property type="entry name" value="von Willebrand factor, type A domain"/>
    <property type="match status" value="1"/>
</dbReference>
<protein>
    <submittedName>
        <fullName evidence="3">VWA domain-containing protein</fullName>
    </submittedName>
</protein>
<dbReference type="EMBL" id="RRUE01000002">
    <property type="protein sequence ID" value="RRN44059.1"/>
    <property type="molecule type" value="Genomic_DNA"/>
</dbReference>
<dbReference type="PROSITE" id="PS50234">
    <property type="entry name" value="VWFA"/>
    <property type="match status" value="1"/>
</dbReference>
<feature type="domain" description="VWFA" evidence="2">
    <location>
        <begin position="22"/>
        <end position="174"/>
    </location>
</feature>
<proteinExistence type="predicted"/>
<dbReference type="Proteomes" id="UP000270261">
    <property type="component" value="Unassembled WGS sequence"/>
</dbReference>
<evidence type="ECO:0000259" key="2">
    <source>
        <dbReference type="PROSITE" id="PS50234"/>
    </source>
</evidence>
<keyword evidence="4" id="KW-1185">Reference proteome</keyword>
<evidence type="ECO:0000313" key="4">
    <source>
        <dbReference type="Proteomes" id="UP000270261"/>
    </source>
</evidence>
<dbReference type="OrthoDB" id="9806395at2"/>
<gene>
    <name evidence="3" type="ORF">EHV23_11805</name>
</gene>
<dbReference type="Pfam" id="PF00092">
    <property type="entry name" value="VWA"/>
    <property type="match status" value="1"/>
</dbReference>
<dbReference type="InterPro" id="IPR002035">
    <property type="entry name" value="VWF_A"/>
</dbReference>
<sequence>MNMDANPFALAEFVENPEPRCPCLLLLDVSASMSGRRIQELNQGLKGFEASLKADSLSARRVEVAIVTFGDVQVYQDFTSAAHFIAPELHAEGLTPMGEAVETAIHLLRHRKNLYRQAGISYYRPWIFMITDGTPTDNIANARAAIEHGEAGKEFMFYAVGVEDADMSTLGTLAKRQPLRLKGLAFRELFAWLSSSLSSQSRSNPGDAVALTNPTGPNGWATID</sequence>
<dbReference type="SUPFAM" id="SSF53300">
    <property type="entry name" value="vWA-like"/>
    <property type="match status" value="1"/>
</dbReference>
<evidence type="ECO:0000313" key="3">
    <source>
        <dbReference type="EMBL" id="RRN44059.1"/>
    </source>
</evidence>
<reference evidence="3 4" key="1">
    <citation type="submission" date="2018-11" db="EMBL/GenBank/DDBJ databases">
        <title>Genome sequencing of Lautropia sp. KCOM 2505 (= ChDC F240).</title>
        <authorList>
            <person name="Kook J.-K."/>
            <person name="Park S.-N."/>
            <person name="Lim Y.K."/>
        </authorList>
    </citation>
    <scope>NUCLEOTIDE SEQUENCE [LARGE SCALE GENOMIC DNA]</scope>
    <source>
        <strain evidence="3 4">KCOM 2505</strain>
    </source>
</reference>
<dbReference type="InterPro" id="IPR036465">
    <property type="entry name" value="vWFA_dom_sf"/>
</dbReference>
<organism evidence="3 4">
    <name type="scientific">Lautropia dentalis</name>
    <dbReference type="NCBI Taxonomy" id="2490857"/>
    <lineage>
        <taxon>Bacteria</taxon>
        <taxon>Pseudomonadati</taxon>
        <taxon>Pseudomonadota</taxon>
        <taxon>Betaproteobacteria</taxon>
        <taxon>Burkholderiales</taxon>
        <taxon>Burkholderiaceae</taxon>
        <taxon>Lautropia</taxon>
    </lineage>
</organism>
<accession>A0A3R8NR95</accession>
<name>A0A3R8NR95_9BURK</name>
<dbReference type="SMART" id="SM00327">
    <property type="entry name" value="VWA"/>
    <property type="match status" value="1"/>
</dbReference>
<evidence type="ECO:0000256" key="1">
    <source>
        <dbReference type="SAM" id="MobiDB-lite"/>
    </source>
</evidence>
<dbReference type="AlphaFoldDB" id="A0A3R8NR95"/>
<dbReference type="InterPro" id="IPR011392">
    <property type="entry name" value="Tellurite-R_TerY"/>
</dbReference>
<feature type="region of interest" description="Disordered" evidence="1">
    <location>
        <begin position="198"/>
        <end position="224"/>
    </location>
</feature>
<dbReference type="PIRSF" id="PIRSF020634">
    <property type="entry name" value="TerY_vWA"/>
    <property type="match status" value="1"/>
</dbReference>